<organism evidence="9 10">
    <name type="scientific">Triplophysa tibetana</name>
    <dbReference type="NCBI Taxonomy" id="1572043"/>
    <lineage>
        <taxon>Eukaryota</taxon>
        <taxon>Metazoa</taxon>
        <taxon>Chordata</taxon>
        <taxon>Craniata</taxon>
        <taxon>Vertebrata</taxon>
        <taxon>Euteleostomi</taxon>
        <taxon>Actinopterygii</taxon>
        <taxon>Neopterygii</taxon>
        <taxon>Teleostei</taxon>
        <taxon>Ostariophysi</taxon>
        <taxon>Cypriniformes</taxon>
        <taxon>Nemacheilidae</taxon>
        <taxon>Triplophysa</taxon>
    </lineage>
</organism>
<dbReference type="Proteomes" id="UP000324632">
    <property type="component" value="Chromosome 20"/>
</dbReference>
<keyword evidence="10" id="KW-1185">Reference proteome</keyword>
<keyword evidence="2" id="KW-0723">Serine/threonine-protein kinase</keyword>
<evidence type="ECO:0000256" key="4">
    <source>
        <dbReference type="ARBA" id="ARBA00022741"/>
    </source>
</evidence>
<sequence>MSVRPSIWIISASRRVALHILGCEGEITPEIVQLLDWQDYQDHYVMVLEHPYPCEDLNEFALSKGRELEEELARLIMWQTLRLPRILLPRNAAVLHVVREIPKSNYRFSISEKIWSKDGLTQAGFHEPLPREVGLQLPACKGGNVPVIVQFLDWQDYPDHYIMVLERPSQWWSEGLGCSDGLGSSEDLGAMKACGALKAERALKAQQARKTRR</sequence>
<dbReference type="Gene3D" id="3.30.200.20">
    <property type="entry name" value="Phosphorylase Kinase, domain 1"/>
    <property type="match status" value="2"/>
</dbReference>
<evidence type="ECO:0000313" key="9">
    <source>
        <dbReference type="EMBL" id="KAA0706825.1"/>
    </source>
</evidence>
<dbReference type="SUPFAM" id="SSF56112">
    <property type="entry name" value="Protein kinase-like (PK-like)"/>
    <property type="match status" value="1"/>
</dbReference>
<evidence type="ECO:0000256" key="8">
    <source>
        <dbReference type="ARBA" id="ARBA00048679"/>
    </source>
</evidence>
<dbReference type="PANTHER" id="PTHR22984">
    <property type="entry name" value="SERINE/THREONINE-PROTEIN KINASE PIM"/>
    <property type="match status" value="1"/>
</dbReference>
<comment type="caution">
    <text evidence="9">The sequence shown here is derived from an EMBL/GenBank/DDBJ whole genome shotgun (WGS) entry which is preliminary data.</text>
</comment>
<dbReference type="EC" id="2.7.11.1" evidence="1"/>
<evidence type="ECO:0000256" key="7">
    <source>
        <dbReference type="ARBA" id="ARBA00047899"/>
    </source>
</evidence>
<comment type="catalytic activity">
    <reaction evidence="7">
        <text>L-threonyl-[protein] + ATP = O-phospho-L-threonyl-[protein] + ADP + H(+)</text>
        <dbReference type="Rhea" id="RHEA:46608"/>
        <dbReference type="Rhea" id="RHEA-COMP:11060"/>
        <dbReference type="Rhea" id="RHEA-COMP:11605"/>
        <dbReference type="ChEBI" id="CHEBI:15378"/>
        <dbReference type="ChEBI" id="CHEBI:30013"/>
        <dbReference type="ChEBI" id="CHEBI:30616"/>
        <dbReference type="ChEBI" id="CHEBI:61977"/>
        <dbReference type="ChEBI" id="CHEBI:456216"/>
        <dbReference type="EC" id="2.7.11.1"/>
    </reaction>
</comment>
<keyword evidence="3" id="KW-0808">Transferase</keyword>
<protein>
    <recommendedName>
        <fullName evidence="1">non-specific serine/threonine protein kinase</fullName>
        <ecNumber evidence="1">2.7.11.1</ecNumber>
    </recommendedName>
</protein>
<dbReference type="GO" id="GO:0043066">
    <property type="term" value="P:negative regulation of apoptotic process"/>
    <property type="evidence" value="ECO:0007669"/>
    <property type="project" value="TreeGrafter"/>
</dbReference>
<keyword evidence="6" id="KW-0067">ATP-binding</keyword>
<keyword evidence="4" id="KW-0547">Nucleotide-binding</keyword>
<dbReference type="GO" id="GO:0004674">
    <property type="term" value="F:protein serine/threonine kinase activity"/>
    <property type="evidence" value="ECO:0007669"/>
    <property type="project" value="UniProtKB-KW"/>
</dbReference>
<proteinExistence type="predicted"/>
<dbReference type="InterPro" id="IPR011009">
    <property type="entry name" value="Kinase-like_dom_sf"/>
</dbReference>
<dbReference type="PANTHER" id="PTHR22984:SF11">
    <property type="entry name" value="AURORA KINASE-RELATED"/>
    <property type="match status" value="1"/>
</dbReference>
<dbReference type="GO" id="GO:0005524">
    <property type="term" value="F:ATP binding"/>
    <property type="evidence" value="ECO:0007669"/>
    <property type="project" value="UniProtKB-KW"/>
</dbReference>
<evidence type="ECO:0000256" key="1">
    <source>
        <dbReference type="ARBA" id="ARBA00012513"/>
    </source>
</evidence>
<dbReference type="InterPro" id="IPR051138">
    <property type="entry name" value="PIM_Ser/Thr_kinase"/>
</dbReference>
<comment type="catalytic activity">
    <reaction evidence="8">
        <text>L-seryl-[protein] + ATP = O-phospho-L-seryl-[protein] + ADP + H(+)</text>
        <dbReference type="Rhea" id="RHEA:17989"/>
        <dbReference type="Rhea" id="RHEA-COMP:9863"/>
        <dbReference type="Rhea" id="RHEA-COMP:11604"/>
        <dbReference type="ChEBI" id="CHEBI:15378"/>
        <dbReference type="ChEBI" id="CHEBI:29999"/>
        <dbReference type="ChEBI" id="CHEBI:30616"/>
        <dbReference type="ChEBI" id="CHEBI:83421"/>
        <dbReference type="ChEBI" id="CHEBI:456216"/>
        <dbReference type="EC" id="2.7.11.1"/>
    </reaction>
</comment>
<name>A0A5A9NC89_9TELE</name>
<evidence type="ECO:0000256" key="6">
    <source>
        <dbReference type="ARBA" id="ARBA00022840"/>
    </source>
</evidence>
<gene>
    <name evidence="9" type="ORF">E1301_Tti002145</name>
</gene>
<accession>A0A5A9NC89</accession>
<evidence type="ECO:0000256" key="5">
    <source>
        <dbReference type="ARBA" id="ARBA00022777"/>
    </source>
</evidence>
<dbReference type="GO" id="GO:0005737">
    <property type="term" value="C:cytoplasm"/>
    <property type="evidence" value="ECO:0007669"/>
    <property type="project" value="TreeGrafter"/>
</dbReference>
<keyword evidence="5" id="KW-0418">Kinase</keyword>
<dbReference type="EMBL" id="SOYY01000020">
    <property type="protein sequence ID" value="KAA0706825.1"/>
    <property type="molecule type" value="Genomic_DNA"/>
</dbReference>
<evidence type="ECO:0000313" key="10">
    <source>
        <dbReference type="Proteomes" id="UP000324632"/>
    </source>
</evidence>
<dbReference type="GO" id="GO:0007346">
    <property type="term" value="P:regulation of mitotic cell cycle"/>
    <property type="evidence" value="ECO:0007669"/>
    <property type="project" value="TreeGrafter"/>
</dbReference>
<reference evidence="9 10" key="1">
    <citation type="journal article" date="2019" name="Mol. Ecol. Resour.">
        <title>Chromosome-level genome assembly of Triplophysa tibetana, a fish adapted to the harsh high-altitude environment of the Tibetan Plateau.</title>
        <authorList>
            <person name="Yang X."/>
            <person name="Liu H."/>
            <person name="Ma Z."/>
            <person name="Zou Y."/>
            <person name="Zou M."/>
            <person name="Mao Y."/>
            <person name="Li X."/>
            <person name="Wang H."/>
            <person name="Chen T."/>
            <person name="Wang W."/>
            <person name="Yang R."/>
        </authorList>
    </citation>
    <scope>NUCLEOTIDE SEQUENCE [LARGE SCALE GENOMIC DNA]</scope>
    <source>
        <strain evidence="9">TTIB1903HZAU</strain>
        <tissue evidence="9">Muscle</tissue>
    </source>
</reference>
<evidence type="ECO:0000256" key="2">
    <source>
        <dbReference type="ARBA" id="ARBA00022527"/>
    </source>
</evidence>
<dbReference type="AlphaFoldDB" id="A0A5A9NC89"/>
<evidence type="ECO:0000256" key="3">
    <source>
        <dbReference type="ARBA" id="ARBA00022679"/>
    </source>
</evidence>